<name>A0A1J1LQZ2_9CYAN</name>
<dbReference type="NCBIfam" id="TIGR02595">
    <property type="entry name" value="PEP_CTERM"/>
    <property type="match status" value="1"/>
</dbReference>
<feature type="signal peptide" evidence="1">
    <location>
        <begin position="1"/>
        <end position="32"/>
    </location>
</feature>
<keyword evidence="1" id="KW-0732">Signal</keyword>
<evidence type="ECO:0000256" key="1">
    <source>
        <dbReference type="SAM" id="SignalP"/>
    </source>
</evidence>
<sequence>MSTQTIRKLALFCLTSAALSGGAMTTASSAIAGPIDTWDLVSTFDFYFLNPNLFYPPPTYKLVIDVAGYTADNKDNLFNNVDISPLATSMTYFQVKGAGGFTSHTDTSFLPSGTNLFSAELQPAQDNTLGALNISSMKLDIKRTASNLFNLTLFSTDANNIPKIFAYDTNVSFNHKGSVPEPSTVLGLLGLSAFSLKVLKKTQKN</sequence>
<organism evidence="3 4">
    <name type="scientific">Planktothrix tepida PCC 9214</name>
    <dbReference type="NCBI Taxonomy" id="671072"/>
    <lineage>
        <taxon>Bacteria</taxon>
        <taxon>Bacillati</taxon>
        <taxon>Cyanobacteriota</taxon>
        <taxon>Cyanophyceae</taxon>
        <taxon>Oscillatoriophycideae</taxon>
        <taxon>Oscillatoriales</taxon>
        <taxon>Microcoleaceae</taxon>
        <taxon>Planktothrix</taxon>
    </lineage>
</organism>
<evidence type="ECO:0000259" key="2">
    <source>
        <dbReference type="Pfam" id="PF07589"/>
    </source>
</evidence>
<proteinExistence type="predicted"/>
<dbReference type="RefSeq" id="WP_072720944.1">
    <property type="nucleotide sequence ID" value="NZ_LN889812.1"/>
</dbReference>
<dbReference type="InterPro" id="IPR013424">
    <property type="entry name" value="Ice-binding_C"/>
</dbReference>
<evidence type="ECO:0000313" key="4">
    <source>
        <dbReference type="Proteomes" id="UP000184315"/>
    </source>
</evidence>
<dbReference type="Proteomes" id="UP000184315">
    <property type="component" value="Unassembled WGS sequence"/>
</dbReference>
<dbReference type="STRING" id="671072.PL9214640441"/>
<protein>
    <recommendedName>
        <fullName evidence="2">Ice-binding protein C-terminal domain-containing protein</fullName>
    </recommendedName>
</protein>
<dbReference type="EMBL" id="CZDF01000171">
    <property type="protein sequence ID" value="CUR34434.1"/>
    <property type="molecule type" value="Genomic_DNA"/>
</dbReference>
<feature type="chain" id="PRO_5012158998" description="Ice-binding protein C-terminal domain-containing protein" evidence="1">
    <location>
        <begin position="33"/>
        <end position="205"/>
    </location>
</feature>
<gene>
    <name evidence="3" type="ORF">PL9214640441</name>
</gene>
<keyword evidence="4" id="KW-1185">Reference proteome</keyword>
<accession>A0A1J1LQZ2</accession>
<dbReference type="AlphaFoldDB" id="A0A1J1LQZ2"/>
<dbReference type="Pfam" id="PF07589">
    <property type="entry name" value="PEP-CTERM"/>
    <property type="match status" value="1"/>
</dbReference>
<feature type="domain" description="Ice-binding protein C-terminal" evidence="2">
    <location>
        <begin position="178"/>
        <end position="196"/>
    </location>
</feature>
<evidence type="ECO:0000313" key="3">
    <source>
        <dbReference type="EMBL" id="CUR34434.1"/>
    </source>
</evidence>
<reference evidence="4" key="1">
    <citation type="submission" date="2015-10" db="EMBL/GenBank/DDBJ databases">
        <authorList>
            <person name="Regsiter A."/>
            <person name="william w."/>
        </authorList>
    </citation>
    <scope>NUCLEOTIDE SEQUENCE [LARGE SCALE GENOMIC DNA]</scope>
</reference>